<dbReference type="Proteomes" id="UP000054538">
    <property type="component" value="Unassembled WGS sequence"/>
</dbReference>
<protein>
    <submittedName>
        <fullName evidence="1">Uncharacterized protein</fullName>
    </submittedName>
</protein>
<evidence type="ECO:0000313" key="1">
    <source>
        <dbReference type="EMBL" id="KIK79715.1"/>
    </source>
</evidence>
<dbReference type="HOGENOM" id="CLU_2740767_0_0_1"/>
<evidence type="ECO:0000313" key="2">
    <source>
        <dbReference type="Proteomes" id="UP000054538"/>
    </source>
</evidence>
<reference evidence="1 2" key="1">
    <citation type="submission" date="2014-04" db="EMBL/GenBank/DDBJ databases">
        <authorList>
            <consortium name="DOE Joint Genome Institute"/>
            <person name="Kuo A."/>
            <person name="Kohler A."/>
            <person name="Jargeat P."/>
            <person name="Nagy L.G."/>
            <person name="Floudas D."/>
            <person name="Copeland A."/>
            <person name="Barry K.W."/>
            <person name="Cichocki N."/>
            <person name="Veneault-Fourrey C."/>
            <person name="LaButti K."/>
            <person name="Lindquist E.A."/>
            <person name="Lipzen A."/>
            <person name="Lundell T."/>
            <person name="Morin E."/>
            <person name="Murat C."/>
            <person name="Sun H."/>
            <person name="Tunlid A."/>
            <person name="Henrissat B."/>
            <person name="Grigoriev I.V."/>
            <person name="Hibbett D.S."/>
            <person name="Martin F."/>
            <person name="Nordberg H.P."/>
            <person name="Cantor M.N."/>
            <person name="Hua S.X."/>
        </authorList>
    </citation>
    <scope>NUCLEOTIDE SEQUENCE [LARGE SCALE GENOMIC DNA]</scope>
    <source>
        <strain evidence="1 2">Ve08.2h10</strain>
    </source>
</reference>
<proteinExistence type="predicted"/>
<keyword evidence="2" id="KW-1185">Reference proteome</keyword>
<gene>
    <name evidence="1" type="ORF">PAXRUDRAFT_833961</name>
</gene>
<reference evidence="2" key="2">
    <citation type="submission" date="2015-01" db="EMBL/GenBank/DDBJ databases">
        <title>Evolutionary Origins and Diversification of the Mycorrhizal Mutualists.</title>
        <authorList>
            <consortium name="DOE Joint Genome Institute"/>
            <consortium name="Mycorrhizal Genomics Consortium"/>
            <person name="Kohler A."/>
            <person name="Kuo A."/>
            <person name="Nagy L.G."/>
            <person name="Floudas D."/>
            <person name="Copeland A."/>
            <person name="Barry K.W."/>
            <person name="Cichocki N."/>
            <person name="Veneault-Fourrey C."/>
            <person name="LaButti K."/>
            <person name="Lindquist E.A."/>
            <person name="Lipzen A."/>
            <person name="Lundell T."/>
            <person name="Morin E."/>
            <person name="Murat C."/>
            <person name="Riley R."/>
            <person name="Ohm R."/>
            <person name="Sun H."/>
            <person name="Tunlid A."/>
            <person name="Henrissat B."/>
            <person name="Grigoriev I.V."/>
            <person name="Hibbett D.S."/>
            <person name="Martin F."/>
        </authorList>
    </citation>
    <scope>NUCLEOTIDE SEQUENCE [LARGE SCALE GENOMIC DNA]</scope>
    <source>
        <strain evidence="2">Ve08.2h10</strain>
    </source>
</reference>
<dbReference type="EMBL" id="KN826205">
    <property type="protein sequence ID" value="KIK79715.1"/>
    <property type="molecule type" value="Genomic_DNA"/>
</dbReference>
<sequence>MYALYCENAHLAFLGLQPAFTSISSISLPELLSSSLNSAFLARFCLDTFAFGPGPVSTQLSSSETGNFLGG</sequence>
<name>A0A0D0DMK8_9AGAM</name>
<accession>A0A0D0DMK8</accession>
<organism evidence="1 2">
    <name type="scientific">Paxillus rubicundulus Ve08.2h10</name>
    <dbReference type="NCBI Taxonomy" id="930991"/>
    <lineage>
        <taxon>Eukaryota</taxon>
        <taxon>Fungi</taxon>
        <taxon>Dikarya</taxon>
        <taxon>Basidiomycota</taxon>
        <taxon>Agaricomycotina</taxon>
        <taxon>Agaricomycetes</taxon>
        <taxon>Agaricomycetidae</taxon>
        <taxon>Boletales</taxon>
        <taxon>Paxilineae</taxon>
        <taxon>Paxillaceae</taxon>
        <taxon>Paxillus</taxon>
    </lineage>
</organism>
<dbReference type="InParanoid" id="A0A0D0DMK8"/>
<dbReference type="AlphaFoldDB" id="A0A0D0DMK8"/>